<keyword evidence="8" id="KW-1185">Reference proteome</keyword>
<dbReference type="Proteomes" id="UP001233271">
    <property type="component" value="Chromosome 2"/>
</dbReference>
<evidence type="ECO:0000256" key="2">
    <source>
        <dbReference type="ARBA" id="ARBA00004604"/>
    </source>
</evidence>
<feature type="region of interest" description="Disordered" evidence="6">
    <location>
        <begin position="110"/>
        <end position="136"/>
    </location>
</feature>
<comment type="similarity">
    <text evidence="3">Belongs to the NOP16 family.</text>
</comment>
<feature type="compositionally biased region" description="Basic and acidic residues" evidence="6">
    <location>
        <begin position="121"/>
        <end position="136"/>
    </location>
</feature>
<dbReference type="PANTHER" id="PTHR13243">
    <property type="entry name" value="HSPC111 PROTEIN-RELATED"/>
    <property type="match status" value="1"/>
</dbReference>
<organism evidence="7 8">
    <name type="scientific">Cutaneotrichosporon cavernicola</name>
    <dbReference type="NCBI Taxonomy" id="279322"/>
    <lineage>
        <taxon>Eukaryota</taxon>
        <taxon>Fungi</taxon>
        <taxon>Dikarya</taxon>
        <taxon>Basidiomycota</taxon>
        <taxon>Agaricomycotina</taxon>
        <taxon>Tremellomycetes</taxon>
        <taxon>Trichosporonales</taxon>
        <taxon>Trichosporonaceae</taxon>
        <taxon>Cutaneotrichosporon</taxon>
    </lineage>
</organism>
<sequence length="218" mass="24458">MANPRQRSKAKSHKSTKPNLAQKKRMHAKLKKAPPLRGPETLQNAWDRKKTVFQNYAALGLLPSIPIPNQPERNQRVKLPLLPPTEDAAAPKIGFGRIVRDEEGNVIDIIIDGEEEEEEDEKPKPLNEEEKAPERVVAKTQVVRDLEALAASSVPVVRHTSSQEHVWLAELVRAHGVDYTTMARDRKLNVWQKTPGEIRRMVKKAGGVTALRGMEVDA</sequence>
<dbReference type="PANTHER" id="PTHR13243:SF1">
    <property type="entry name" value="NUCLEOLAR PROTEIN 16"/>
    <property type="match status" value="1"/>
</dbReference>
<dbReference type="AlphaFoldDB" id="A0AA48L0H4"/>
<evidence type="ECO:0000256" key="3">
    <source>
        <dbReference type="ARBA" id="ARBA00008479"/>
    </source>
</evidence>
<accession>A0AA48L0H4</accession>
<gene>
    <name evidence="7" type="primary">NOP16</name>
    <name evidence="7" type="ORF">CcaverHIS019_0212630</name>
</gene>
<dbReference type="KEGG" id="ccac:CcaHIS019_0212630"/>
<dbReference type="RefSeq" id="XP_060455167.1">
    <property type="nucleotide sequence ID" value="XM_060598366.1"/>
</dbReference>
<keyword evidence="5" id="KW-0539">Nucleus</keyword>
<feature type="region of interest" description="Disordered" evidence="6">
    <location>
        <begin position="1"/>
        <end position="43"/>
    </location>
</feature>
<evidence type="ECO:0000256" key="5">
    <source>
        <dbReference type="ARBA" id="ARBA00023242"/>
    </source>
</evidence>
<dbReference type="GO" id="GO:0005730">
    <property type="term" value="C:nucleolus"/>
    <property type="evidence" value="ECO:0007669"/>
    <property type="project" value="UniProtKB-SubCell"/>
</dbReference>
<comment type="function">
    <text evidence="1">Involved in the biogenesis of the 60S ribosomal subunit.</text>
</comment>
<dbReference type="EMBL" id="AP028213">
    <property type="protein sequence ID" value="BEI89901.1"/>
    <property type="molecule type" value="Genomic_DNA"/>
</dbReference>
<dbReference type="InterPro" id="IPR019002">
    <property type="entry name" value="Ribosome_biogenesis_Nop16"/>
</dbReference>
<evidence type="ECO:0000313" key="8">
    <source>
        <dbReference type="Proteomes" id="UP001233271"/>
    </source>
</evidence>
<feature type="compositionally biased region" description="Acidic residues" evidence="6">
    <location>
        <begin position="111"/>
        <end position="120"/>
    </location>
</feature>
<evidence type="ECO:0000256" key="4">
    <source>
        <dbReference type="ARBA" id="ARBA00015522"/>
    </source>
</evidence>
<dbReference type="GeneID" id="85493772"/>
<name>A0AA48L0H4_9TREE</name>
<dbReference type="Pfam" id="PF09420">
    <property type="entry name" value="Nop16"/>
    <property type="match status" value="1"/>
</dbReference>
<feature type="compositionally biased region" description="Basic residues" evidence="6">
    <location>
        <begin position="1"/>
        <end position="34"/>
    </location>
</feature>
<evidence type="ECO:0000256" key="6">
    <source>
        <dbReference type="SAM" id="MobiDB-lite"/>
    </source>
</evidence>
<proteinExistence type="inferred from homology"/>
<dbReference type="GO" id="GO:0042273">
    <property type="term" value="P:ribosomal large subunit biogenesis"/>
    <property type="evidence" value="ECO:0007669"/>
    <property type="project" value="TreeGrafter"/>
</dbReference>
<evidence type="ECO:0000313" key="7">
    <source>
        <dbReference type="EMBL" id="BEI89901.1"/>
    </source>
</evidence>
<protein>
    <recommendedName>
        <fullName evidence="4">Nucleolar protein 16</fullName>
    </recommendedName>
</protein>
<reference evidence="7" key="1">
    <citation type="journal article" date="2023" name="BMC Genomics">
        <title>Chromosome-level genome assemblies of Cutaneotrichosporon spp. (Trichosporonales, Basidiomycota) reveal imbalanced evolution between nucleotide sequences and chromosome synteny.</title>
        <authorList>
            <person name="Kobayashi Y."/>
            <person name="Kayamori A."/>
            <person name="Aoki K."/>
            <person name="Shiwa Y."/>
            <person name="Matsutani M."/>
            <person name="Fujita N."/>
            <person name="Sugita T."/>
            <person name="Iwasaki W."/>
            <person name="Tanaka N."/>
            <person name="Takashima M."/>
        </authorList>
    </citation>
    <scope>NUCLEOTIDE SEQUENCE</scope>
    <source>
        <strain evidence="7">HIS019</strain>
    </source>
</reference>
<comment type="subcellular location">
    <subcellularLocation>
        <location evidence="2">Nucleus</location>
        <location evidence="2">Nucleolus</location>
    </subcellularLocation>
</comment>
<evidence type="ECO:0000256" key="1">
    <source>
        <dbReference type="ARBA" id="ARBA00002889"/>
    </source>
</evidence>